<evidence type="ECO:0000313" key="1">
    <source>
        <dbReference type="EMBL" id="PNF57475.1"/>
    </source>
</evidence>
<dbReference type="EMBL" id="POUM01000035">
    <property type="protein sequence ID" value="PNF57475.1"/>
    <property type="molecule type" value="Genomic_DNA"/>
</dbReference>
<comment type="caution">
    <text evidence="1">The sequence shown here is derived from an EMBL/GenBank/DDBJ whole genome shotgun (WGS) entry which is preliminary data.</text>
</comment>
<protein>
    <submittedName>
        <fullName evidence="1">Antirestriction protein ArdR</fullName>
    </submittedName>
</protein>
<dbReference type="AlphaFoldDB" id="A0A2N8R8R2"/>
<dbReference type="Proteomes" id="UP000236003">
    <property type="component" value="Unassembled WGS sequence"/>
</dbReference>
<accession>A0A2N8R8R2</accession>
<reference evidence="1 2" key="1">
    <citation type="submission" date="2018-01" db="EMBL/GenBank/DDBJ databases">
        <title>Denitrification phenotypes of diverse strains of Pseudomonas stutzeri.</title>
        <authorList>
            <person name="Milligan D.A."/>
            <person name="Bergaust L."/>
            <person name="Bakken L.R."/>
            <person name="Frostegard A."/>
        </authorList>
    </citation>
    <scope>NUCLEOTIDE SEQUENCE [LARGE SCALE GENOMIC DNA]</scope>
    <source>
        <strain evidence="1 2">CCUG 44592</strain>
    </source>
</reference>
<name>A0A2N8R8R2_STUST</name>
<organism evidence="1 2">
    <name type="scientific">Stutzerimonas stutzeri</name>
    <name type="common">Pseudomonas stutzeri</name>
    <dbReference type="NCBI Taxonomy" id="316"/>
    <lineage>
        <taxon>Bacteria</taxon>
        <taxon>Pseudomonadati</taxon>
        <taxon>Pseudomonadota</taxon>
        <taxon>Gammaproteobacteria</taxon>
        <taxon>Pseudomonadales</taxon>
        <taxon>Pseudomonadaceae</taxon>
        <taxon>Stutzerimonas</taxon>
    </lineage>
</organism>
<gene>
    <name evidence="1" type="ORF">CXK99_21525</name>
</gene>
<dbReference type="RefSeq" id="WP_102821711.1">
    <property type="nucleotide sequence ID" value="NZ_JAMOHR010000039.1"/>
</dbReference>
<evidence type="ECO:0000313" key="2">
    <source>
        <dbReference type="Proteomes" id="UP000236003"/>
    </source>
</evidence>
<proteinExistence type="predicted"/>
<sequence>MTDLQAARAAATDWRARWPGHAGGVVLVWDGAGYGWKNCLRDANHERPGALAVDADGNVYRAEGGDDQGGAMAWVVVT</sequence>